<dbReference type="AlphaFoldDB" id="A0A450WWI6"/>
<gene>
    <name evidence="2" type="ORF">BECKLPF1236B_GA0070989_12551</name>
</gene>
<protein>
    <submittedName>
        <fullName evidence="2">Phage virion morphogenesis (Putative tail completion) protein</fullName>
    </submittedName>
</protein>
<dbReference type="Pfam" id="PF05069">
    <property type="entry name" value="Phage_tail_S"/>
    <property type="match status" value="1"/>
</dbReference>
<reference evidence="2" key="1">
    <citation type="submission" date="2019-02" db="EMBL/GenBank/DDBJ databases">
        <authorList>
            <person name="Gruber-Vodicka R. H."/>
            <person name="Seah K. B. B."/>
        </authorList>
    </citation>
    <scope>NUCLEOTIDE SEQUENCE</scope>
    <source>
        <strain evidence="2">BECK_S313</strain>
    </source>
</reference>
<dbReference type="InterPro" id="IPR006522">
    <property type="entry name" value="Phage_virion_morphogenesis"/>
</dbReference>
<evidence type="ECO:0000313" key="2">
    <source>
        <dbReference type="EMBL" id="VFK21433.1"/>
    </source>
</evidence>
<accession>A0A450WWI6</accession>
<name>A0A450WWI6_9GAMM</name>
<evidence type="ECO:0000256" key="1">
    <source>
        <dbReference type="SAM" id="MobiDB-lite"/>
    </source>
</evidence>
<dbReference type="NCBIfam" id="TIGR01635">
    <property type="entry name" value="tail_comp_S"/>
    <property type="match status" value="1"/>
</dbReference>
<feature type="region of interest" description="Disordered" evidence="1">
    <location>
        <begin position="33"/>
        <end position="93"/>
    </location>
</feature>
<proteinExistence type="predicted"/>
<dbReference type="EMBL" id="CAADFK010000255">
    <property type="protein sequence ID" value="VFK21433.1"/>
    <property type="molecule type" value="Genomic_DNA"/>
</dbReference>
<feature type="compositionally biased region" description="Basic and acidic residues" evidence="1">
    <location>
        <begin position="40"/>
        <end position="93"/>
    </location>
</feature>
<sequence length="162" mass="18438">MQFTVDFDLNHLESAMEALCDAIQSPDTMMASIGETLQPENEKRHASETGPDGKKWPELSELTKKAKESKDSEDSEKSKRTEENKKPTRILHEKGDMIRSFHYQVQGGELVLGFSDRKAEWHHFGTSRGIPARPLIGFPESDKQLVVDAVEDHLTHLLQRLR</sequence>
<organism evidence="2">
    <name type="scientific">Candidatus Kentrum sp. LPFa</name>
    <dbReference type="NCBI Taxonomy" id="2126335"/>
    <lineage>
        <taxon>Bacteria</taxon>
        <taxon>Pseudomonadati</taxon>
        <taxon>Pseudomonadota</taxon>
        <taxon>Gammaproteobacteria</taxon>
        <taxon>Candidatus Kentrum</taxon>
    </lineage>
</organism>